<protein>
    <submittedName>
        <fullName evidence="3">NUDIX domain-containing protein</fullName>
    </submittedName>
</protein>
<dbReference type="PROSITE" id="PS51462">
    <property type="entry name" value="NUDIX"/>
    <property type="match status" value="1"/>
</dbReference>
<dbReference type="SUPFAM" id="SSF55811">
    <property type="entry name" value="Nudix"/>
    <property type="match status" value="1"/>
</dbReference>
<organism evidence="3 4">
    <name type="scientific">Sneathia sanguinegens</name>
    <dbReference type="NCBI Taxonomy" id="40543"/>
    <lineage>
        <taxon>Bacteria</taxon>
        <taxon>Fusobacteriati</taxon>
        <taxon>Fusobacteriota</taxon>
        <taxon>Fusobacteriia</taxon>
        <taxon>Fusobacteriales</taxon>
        <taxon>Leptotrichiaceae</taxon>
        <taxon>Sneathia</taxon>
    </lineage>
</organism>
<dbReference type="InterPro" id="IPR015797">
    <property type="entry name" value="NUDIX_hydrolase-like_dom_sf"/>
</dbReference>
<dbReference type="Pfam" id="PF00293">
    <property type="entry name" value="NUDIX"/>
    <property type="match status" value="1"/>
</dbReference>
<evidence type="ECO:0000313" key="3">
    <source>
        <dbReference type="EMBL" id="MDK9580705.1"/>
    </source>
</evidence>
<keyword evidence="1" id="KW-0378">Hydrolase</keyword>
<keyword evidence="4" id="KW-1185">Reference proteome</keyword>
<accession>A0ABT7HL65</accession>
<name>A0ABT7HL65_9FUSO</name>
<dbReference type="RefSeq" id="WP_285152977.1">
    <property type="nucleotide sequence ID" value="NZ_JASSPP010000005.1"/>
</dbReference>
<sequence>MDISTNIYGTNFNLRTRGIIIKNNKLLCINDKGTYFYLPGGRIHINENAKVALKREIKEELGFNCTINECIYVHEAFYNGNHEVCFYFLIDIKDLPDKNFKNKEEEK</sequence>
<dbReference type="InterPro" id="IPR020084">
    <property type="entry name" value="NUDIX_hydrolase_CS"/>
</dbReference>
<evidence type="ECO:0000256" key="1">
    <source>
        <dbReference type="ARBA" id="ARBA00022801"/>
    </source>
</evidence>
<reference evidence="3 4" key="1">
    <citation type="submission" date="2023-06" db="EMBL/GenBank/DDBJ databases">
        <title>Antibody response to the Sneathia vaginalis cytopathogenic toxin A during pregnancy.</title>
        <authorList>
            <person name="Mccoy Z.T."/>
            <person name="Serrano M.G."/>
            <person name="Spaine K."/>
            <person name="Edwards D.J."/>
            <person name="Buck G.A."/>
            <person name="Jefferson K."/>
        </authorList>
    </citation>
    <scope>NUCLEOTIDE SEQUENCE [LARGE SCALE GENOMIC DNA]</scope>
    <source>
        <strain evidence="3 4">CCUG 42621</strain>
    </source>
</reference>
<dbReference type="PROSITE" id="PS00893">
    <property type="entry name" value="NUDIX_BOX"/>
    <property type="match status" value="1"/>
</dbReference>
<dbReference type="EMBL" id="JASSPP010000005">
    <property type="protein sequence ID" value="MDK9580705.1"/>
    <property type="molecule type" value="Genomic_DNA"/>
</dbReference>
<dbReference type="InterPro" id="IPR000086">
    <property type="entry name" value="NUDIX_hydrolase_dom"/>
</dbReference>
<evidence type="ECO:0000259" key="2">
    <source>
        <dbReference type="PROSITE" id="PS51462"/>
    </source>
</evidence>
<dbReference type="Proteomes" id="UP001225134">
    <property type="component" value="Unassembled WGS sequence"/>
</dbReference>
<dbReference type="Gene3D" id="3.90.79.10">
    <property type="entry name" value="Nucleoside Triphosphate Pyrophosphohydrolase"/>
    <property type="match status" value="1"/>
</dbReference>
<comment type="caution">
    <text evidence="3">The sequence shown here is derived from an EMBL/GenBank/DDBJ whole genome shotgun (WGS) entry which is preliminary data.</text>
</comment>
<evidence type="ECO:0000313" key="4">
    <source>
        <dbReference type="Proteomes" id="UP001225134"/>
    </source>
</evidence>
<proteinExistence type="predicted"/>
<feature type="domain" description="Nudix hydrolase" evidence="2">
    <location>
        <begin position="11"/>
        <end position="107"/>
    </location>
</feature>
<gene>
    <name evidence="3" type="ORF">QQA45_04150</name>
</gene>